<keyword evidence="4" id="KW-1185">Reference proteome</keyword>
<protein>
    <submittedName>
        <fullName evidence="3">Uncharacterized protein</fullName>
    </submittedName>
</protein>
<feature type="region of interest" description="Disordered" evidence="2">
    <location>
        <begin position="400"/>
        <end position="446"/>
    </location>
</feature>
<dbReference type="EMBL" id="DS113307">
    <property type="protein sequence ID" value="EAY12114.1"/>
    <property type="molecule type" value="Genomic_DNA"/>
</dbReference>
<feature type="coiled-coil region" evidence="1">
    <location>
        <begin position="281"/>
        <end position="384"/>
    </location>
</feature>
<gene>
    <name evidence="3" type="ORF">TVAG_301310</name>
</gene>
<organism evidence="3 4">
    <name type="scientific">Trichomonas vaginalis (strain ATCC PRA-98 / G3)</name>
    <dbReference type="NCBI Taxonomy" id="412133"/>
    <lineage>
        <taxon>Eukaryota</taxon>
        <taxon>Metamonada</taxon>
        <taxon>Parabasalia</taxon>
        <taxon>Trichomonadida</taxon>
        <taxon>Trichomonadidae</taxon>
        <taxon>Trichomonas</taxon>
    </lineage>
</organism>
<proteinExistence type="predicted"/>
<sequence>MSEKIYVIRRKITKVTPTPIPDTTFRPPSARRVTQQEPIPTTEYFERLSRVKPQPEEEEIEEIPTYTNAPPEYQEVDFRVTHGLLQRNEYIINKNVKREIERKNAEPVEFNKWQQKMKKKDEDQRKDLIAKRHSDLDKCRKRAKKAKENLIKEQLNNGSQIRSEIRKQLEQTQAEIDAERDEIRRLKREIVDGAPIAVAKMIKKNRDETKQMKEQYRDDLRLIKRQQTIERETRVAQANKVREAAKNHELTNRDRYVSPISITTSHFLADLTDEETEKLRAENLAAQKQKVQDLIEQHRRAKEEKINHMIELLNKETEYRAKQEEEHERARQAKKEMEMKILEEKEKEEAEKMLALEKKLEKKRNARIKEAEEAEEHMKQIQARNRYLAINKKAMKEKAFQAKTDGNLRTAKERQMSQLKTEDRNTQPKKKKIEPELTNLKSLLGI</sequence>
<dbReference type="VEuPathDB" id="TrichDB:TVAGG3_0069670"/>
<feature type="coiled-coil region" evidence="1">
    <location>
        <begin position="136"/>
        <end position="226"/>
    </location>
</feature>
<evidence type="ECO:0000313" key="4">
    <source>
        <dbReference type="Proteomes" id="UP000001542"/>
    </source>
</evidence>
<evidence type="ECO:0000313" key="3">
    <source>
        <dbReference type="EMBL" id="EAY12114.1"/>
    </source>
</evidence>
<dbReference type="Proteomes" id="UP000001542">
    <property type="component" value="Unassembled WGS sequence"/>
</dbReference>
<reference evidence="3" key="2">
    <citation type="journal article" date="2007" name="Science">
        <title>Draft genome sequence of the sexually transmitted pathogen Trichomonas vaginalis.</title>
        <authorList>
            <person name="Carlton J.M."/>
            <person name="Hirt R.P."/>
            <person name="Silva J.C."/>
            <person name="Delcher A.L."/>
            <person name="Schatz M."/>
            <person name="Zhao Q."/>
            <person name="Wortman J.R."/>
            <person name="Bidwell S.L."/>
            <person name="Alsmark U.C.M."/>
            <person name="Besteiro S."/>
            <person name="Sicheritz-Ponten T."/>
            <person name="Noel C.J."/>
            <person name="Dacks J.B."/>
            <person name="Foster P.G."/>
            <person name="Simillion C."/>
            <person name="Van de Peer Y."/>
            <person name="Miranda-Saavedra D."/>
            <person name="Barton G.J."/>
            <person name="Westrop G.D."/>
            <person name="Mueller S."/>
            <person name="Dessi D."/>
            <person name="Fiori P.L."/>
            <person name="Ren Q."/>
            <person name="Paulsen I."/>
            <person name="Zhang H."/>
            <person name="Bastida-Corcuera F.D."/>
            <person name="Simoes-Barbosa A."/>
            <person name="Brown M.T."/>
            <person name="Hayes R.D."/>
            <person name="Mukherjee M."/>
            <person name="Okumura C.Y."/>
            <person name="Schneider R."/>
            <person name="Smith A.J."/>
            <person name="Vanacova S."/>
            <person name="Villalvazo M."/>
            <person name="Haas B.J."/>
            <person name="Pertea M."/>
            <person name="Feldblyum T.V."/>
            <person name="Utterback T.R."/>
            <person name="Shu C.L."/>
            <person name="Osoegawa K."/>
            <person name="de Jong P.J."/>
            <person name="Hrdy I."/>
            <person name="Horvathova L."/>
            <person name="Zubacova Z."/>
            <person name="Dolezal P."/>
            <person name="Malik S.B."/>
            <person name="Logsdon J.M. Jr."/>
            <person name="Henze K."/>
            <person name="Gupta A."/>
            <person name="Wang C.C."/>
            <person name="Dunne R.L."/>
            <person name="Upcroft J.A."/>
            <person name="Upcroft P."/>
            <person name="White O."/>
            <person name="Salzberg S.L."/>
            <person name="Tang P."/>
            <person name="Chiu C.-H."/>
            <person name="Lee Y.-S."/>
            <person name="Embley T.M."/>
            <person name="Coombs G.H."/>
            <person name="Mottram J.C."/>
            <person name="Tachezy J."/>
            <person name="Fraser-Liggett C.M."/>
            <person name="Johnson P.J."/>
        </authorList>
    </citation>
    <scope>NUCLEOTIDE SEQUENCE [LARGE SCALE GENOMIC DNA]</scope>
    <source>
        <strain evidence="3">G3</strain>
    </source>
</reference>
<feature type="compositionally biased region" description="Basic and acidic residues" evidence="2">
    <location>
        <begin position="410"/>
        <end position="426"/>
    </location>
</feature>
<dbReference type="VEuPathDB" id="TrichDB:TVAG_301310"/>
<dbReference type="KEGG" id="tva:4770076"/>
<evidence type="ECO:0000256" key="1">
    <source>
        <dbReference type="SAM" id="Coils"/>
    </source>
</evidence>
<dbReference type="AlphaFoldDB" id="A2E5F3"/>
<dbReference type="RefSeq" id="XP_001324337.1">
    <property type="nucleotide sequence ID" value="XM_001324302.1"/>
</dbReference>
<accession>A2E5F3</accession>
<evidence type="ECO:0000256" key="2">
    <source>
        <dbReference type="SAM" id="MobiDB-lite"/>
    </source>
</evidence>
<dbReference type="InParanoid" id="A2E5F3"/>
<name>A2E5F3_TRIV3</name>
<keyword evidence="1" id="KW-0175">Coiled coil</keyword>
<feature type="region of interest" description="Disordered" evidence="2">
    <location>
        <begin position="18"/>
        <end position="39"/>
    </location>
</feature>
<reference evidence="3" key="1">
    <citation type="submission" date="2006-10" db="EMBL/GenBank/DDBJ databases">
        <authorList>
            <person name="Amadeo P."/>
            <person name="Zhao Q."/>
            <person name="Wortman J."/>
            <person name="Fraser-Liggett C."/>
            <person name="Carlton J."/>
        </authorList>
    </citation>
    <scope>NUCLEOTIDE SEQUENCE</scope>
    <source>
        <strain evidence="3">G3</strain>
    </source>
</reference>
<dbReference type="SMR" id="A2E5F3"/>